<dbReference type="InterPro" id="IPR008972">
    <property type="entry name" value="Cupredoxin"/>
</dbReference>
<accession>A0A6J4T6W1</accession>
<feature type="domain" description="Plastocyanin-like" evidence="1">
    <location>
        <begin position="33"/>
        <end position="124"/>
    </location>
</feature>
<dbReference type="EMBL" id="CADCVT010000280">
    <property type="protein sequence ID" value="CAA9515428.1"/>
    <property type="molecule type" value="Genomic_DNA"/>
</dbReference>
<dbReference type="InterPro" id="IPR011707">
    <property type="entry name" value="Cu-oxidase-like_N"/>
</dbReference>
<dbReference type="GO" id="GO:0005507">
    <property type="term" value="F:copper ion binding"/>
    <property type="evidence" value="ECO:0007669"/>
    <property type="project" value="InterPro"/>
</dbReference>
<organism evidence="2">
    <name type="scientific">uncultured Solirubrobacteraceae bacterium</name>
    <dbReference type="NCBI Taxonomy" id="1162706"/>
    <lineage>
        <taxon>Bacteria</taxon>
        <taxon>Bacillati</taxon>
        <taxon>Actinomycetota</taxon>
        <taxon>Thermoleophilia</taxon>
        <taxon>Solirubrobacterales</taxon>
        <taxon>Solirubrobacteraceae</taxon>
        <taxon>environmental samples</taxon>
    </lineage>
</organism>
<evidence type="ECO:0000313" key="2">
    <source>
        <dbReference type="EMBL" id="CAA9515428.1"/>
    </source>
</evidence>
<name>A0A6J4T6W1_9ACTN</name>
<reference evidence="2" key="1">
    <citation type="submission" date="2020-02" db="EMBL/GenBank/DDBJ databases">
        <authorList>
            <person name="Meier V. D."/>
        </authorList>
    </citation>
    <scope>NUCLEOTIDE SEQUENCE</scope>
    <source>
        <strain evidence="2">AVDCRST_MAG85</strain>
    </source>
</reference>
<dbReference type="Gene3D" id="2.60.40.420">
    <property type="entry name" value="Cupredoxins - blue copper proteins"/>
    <property type="match status" value="2"/>
</dbReference>
<gene>
    <name evidence="2" type="ORF">AVDCRST_MAG85-2581</name>
</gene>
<sequence length="272" mass="29593">MFHHVTQVHKDLAPTEVWSFAVNGTYHRGTGVSAPIVVEEGETIDFTITNGMEKSMKVDLPHSLDFHSAEVNPGTRYSDLAPGKSMSYKFVAKHPGVFMYHCATQPVLMHTGAGMVGMMIVKPKGLPAVDKELWITQQEYYIGKPGGDADMAKLNAKKPDVITFNGYANQYKDNPISVRKDEKVRMYVLNAGPSIWSAFHVIGTVFDRTVVEGQVGHDAQTINLAPSQGGWVEFTLDEDGTYPFVTHGFGDMVKGALGVLATPNAPKAAGHG</sequence>
<dbReference type="AlphaFoldDB" id="A0A6J4T6W1"/>
<dbReference type="Pfam" id="PF07732">
    <property type="entry name" value="Cu-oxidase_3"/>
    <property type="match status" value="1"/>
</dbReference>
<dbReference type="CDD" id="cd04208">
    <property type="entry name" value="CuRO_2_CuNIR"/>
    <property type="match status" value="1"/>
</dbReference>
<dbReference type="SUPFAM" id="SSF49503">
    <property type="entry name" value="Cupredoxins"/>
    <property type="match status" value="2"/>
</dbReference>
<evidence type="ECO:0000259" key="1">
    <source>
        <dbReference type="Pfam" id="PF07732"/>
    </source>
</evidence>
<protein>
    <submittedName>
        <fullName evidence="2">Multicopper oxidase</fullName>
    </submittedName>
</protein>
<proteinExistence type="predicted"/>